<feature type="chain" id="PRO_5033032434" description="Thiol:disulfide interchange protein" evidence="9">
    <location>
        <begin position="22"/>
        <end position="221"/>
    </location>
</feature>
<evidence type="ECO:0000256" key="2">
    <source>
        <dbReference type="ARBA" id="ARBA00005791"/>
    </source>
</evidence>
<dbReference type="Pfam" id="PF01323">
    <property type="entry name" value="DSBA"/>
    <property type="match status" value="1"/>
</dbReference>
<feature type="signal peptide" evidence="9">
    <location>
        <begin position="1"/>
        <end position="21"/>
    </location>
</feature>
<keyword evidence="5 7" id="KW-1015">Disulfide bond</keyword>
<evidence type="ECO:0000259" key="10">
    <source>
        <dbReference type="PROSITE" id="PS51352"/>
    </source>
</evidence>
<keyword evidence="3 9" id="KW-0732">Signal</keyword>
<organism evidence="11 12">
    <name type="scientific">Massilia litorea</name>
    <dbReference type="NCBI Taxonomy" id="2769491"/>
    <lineage>
        <taxon>Bacteria</taxon>
        <taxon>Pseudomonadati</taxon>
        <taxon>Pseudomonadota</taxon>
        <taxon>Betaproteobacteria</taxon>
        <taxon>Burkholderiales</taxon>
        <taxon>Oxalobacteraceae</taxon>
        <taxon>Telluria group</taxon>
        <taxon>Massilia</taxon>
    </lineage>
</organism>
<dbReference type="GO" id="GO:0016491">
    <property type="term" value="F:oxidoreductase activity"/>
    <property type="evidence" value="ECO:0007669"/>
    <property type="project" value="InterPro"/>
</dbReference>
<comment type="similarity">
    <text evidence="2">Belongs to the thioredoxin family. DsbA subfamily.</text>
</comment>
<feature type="disulfide bond" description="Redox-active" evidence="8">
    <location>
        <begin position="58"/>
        <end position="61"/>
    </location>
</feature>
<dbReference type="PANTHER" id="PTHR35891:SF3">
    <property type="entry name" value="THIOL:DISULFIDE INTERCHANGE PROTEIN DSBL"/>
    <property type="match status" value="1"/>
</dbReference>
<dbReference type="InterPro" id="IPR023205">
    <property type="entry name" value="DsbA/DsbL"/>
</dbReference>
<dbReference type="PANTHER" id="PTHR35891">
    <property type="entry name" value="THIOL:DISULFIDE INTERCHANGE PROTEIN DSBA"/>
    <property type="match status" value="1"/>
</dbReference>
<dbReference type="AlphaFoldDB" id="A0A7L9U5A7"/>
<gene>
    <name evidence="11" type="ORF">LPB04_22370</name>
</gene>
<dbReference type="RefSeq" id="WP_193686625.1">
    <property type="nucleotide sequence ID" value="NZ_CP062941.1"/>
</dbReference>
<protein>
    <recommendedName>
        <fullName evidence="7">Thiol:disulfide interchange protein</fullName>
    </recommendedName>
</protein>
<dbReference type="CDD" id="cd03019">
    <property type="entry name" value="DsbA_DsbA"/>
    <property type="match status" value="1"/>
</dbReference>
<evidence type="ECO:0000313" key="11">
    <source>
        <dbReference type="EMBL" id="QOL49589.1"/>
    </source>
</evidence>
<comment type="subcellular location">
    <subcellularLocation>
        <location evidence="1 7">Periplasm</location>
    </subcellularLocation>
</comment>
<dbReference type="InterPro" id="IPR001853">
    <property type="entry name" value="DSBA-like_thioredoxin_dom"/>
</dbReference>
<dbReference type="Proteomes" id="UP000593875">
    <property type="component" value="Chromosome"/>
</dbReference>
<keyword evidence="12" id="KW-1185">Reference proteome</keyword>
<reference evidence="11 12" key="1">
    <citation type="submission" date="2020-10" db="EMBL/GenBank/DDBJ databases">
        <title>Genome sequencing of Massilia sp. LPB0304.</title>
        <authorList>
            <person name="Kim J."/>
        </authorList>
    </citation>
    <scope>NUCLEOTIDE SEQUENCE [LARGE SCALE GENOMIC DNA]</scope>
    <source>
        <strain evidence="11 12">LPB0304</strain>
    </source>
</reference>
<evidence type="ECO:0000313" key="12">
    <source>
        <dbReference type="Proteomes" id="UP000593875"/>
    </source>
</evidence>
<evidence type="ECO:0000256" key="3">
    <source>
        <dbReference type="ARBA" id="ARBA00022729"/>
    </source>
</evidence>
<keyword evidence="6" id="KW-0676">Redox-active center</keyword>
<name>A0A7L9U5A7_9BURK</name>
<evidence type="ECO:0000256" key="9">
    <source>
        <dbReference type="SAM" id="SignalP"/>
    </source>
</evidence>
<dbReference type="PIRSF" id="PIRSF001488">
    <property type="entry name" value="Tdi_protein"/>
    <property type="match status" value="1"/>
</dbReference>
<dbReference type="EMBL" id="CP062941">
    <property type="protein sequence ID" value="QOL49589.1"/>
    <property type="molecule type" value="Genomic_DNA"/>
</dbReference>
<dbReference type="InterPro" id="IPR050824">
    <property type="entry name" value="Thiol_disulfide_DsbA"/>
</dbReference>
<dbReference type="Gene3D" id="3.40.30.10">
    <property type="entry name" value="Glutaredoxin"/>
    <property type="match status" value="1"/>
</dbReference>
<keyword evidence="4 7" id="KW-0574">Periplasm</keyword>
<dbReference type="InterPro" id="IPR013766">
    <property type="entry name" value="Thioredoxin_domain"/>
</dbReference>
<evidence type="ECO:0000256" key="1">
    <source>
        <dbReference type="ARBA" id="ARBA00004418"/>
    </source>
</evidence>
<evidence type="ECO:0000256" key="8">
    <source>
        <dbReference type="PIRSR" id="PIRSR001488-1"/>
    </source>
</evidence>
<dbReference type="KEGG" id="mlir:LPB04_22370"/>
<evidence type="ECO:0000256" key="4">
    <source>
        <dbReference type="ARBA" id="ARBA00022764"/>
    </source>
</evidence>
<dbReference type="SUPFAM" id="SSF52833">
    <property type="entry name" value="Thioredoxin-like"/>
    <property type="match status" value="1"/>
</dbReference>
<proteinExistence type="inferred from homology"/>
<dbReference type="GO" id="GO:0042597">
    <property type="term" value="C:periplasmic space"/>
    <property type="evidence" value="ECO:0007669"/>
    <property type="project" value="UniProtKB-SubCell"/>
</dbReference>
<sequence length="221" mass="24509">MRRSLRFALVAASLVASTAFASPTNPQNGVEYTTLSSPQPVQAVGKKVEVIEFFAYHCPACYALEASMVDWAKKNADKVNFRRIHLPFQGVADPEAHLFLTLEAMGKEAELHPKILNAVHVQRIRLMKDDQIIDWVTKNGVDKAKFMETWNSFGVMTKLRRLGQTATSYQVSGTPTLIVDGKYQTSPGQVAEKLKINDRNQMLQASFQVLDALVAKAAATK</sequence>
<dbReference type="InterPro" id="IPR036249">
    <property type="entry name" value="Thioredoxin-like_sf"/>
</dbReference>
<evidence type="ECO:0000256" key="6">
    <source>
        <dbReference type="ARBA" id="ARBA00023284"/>
    </source>
</evidence>
<feature type="domain" description="Thioredoxin" evidence="10">
    <location>
        <begin position="13"/>
        <end position="215"/>
    </location>
</feature>
<accession>A0A7L9U5A7</accession>
<evidence type="ECO:0000256" key="5">
    <source>
        <dbReference type="ARBA" id="ARBA00023157"/>
    </source>
</evidence>
<dbReference type="PROSITE" id="PS51352">
    <property type="entry name" value="THIOREDOXIN_2"/>
    <property type="match status" value="1"/>
</dbReference>
<evidence type="ECO:0000256" key="7">
    <source>
        <dbReference type="PIRNR" id="PIRNR001488"/>
    </source>
</evidence>